<name>A0A9N9DK08_FUNMO</name>
<feature type="non-terminal residue" evidence="1">
    <location>
        <position position="1"/>
    </location>
</feature>
<dbReference type="Proteomes" id="UP000789375">
    <property type="component" value="Unassembled WGS sequence"/>
</dbReference>
<dbReference type="EMBL" id="CAJVPP010003879">
    <property type="protein sequence ID" value="CAG8639195.1"/>
    <property type="molecule type" value="Genomic_DNA"/>
</dbReference>
<proteinExistence type="predicted"/>
<gene>
    <name evidence="1" type="ORF">FMOSSE_LOCUS10896</name>
</gene>
<dbReference type="AlphaFoldDB" id="A0A9N9DK08"/>
<reference evidence="1" key="1">
    <citation type="submission" date="2021-06" db="EMBL/GenBank/DDBJ databases">
        <authorList>
            <person name="Kallberg Y."/>
            <person name="Tangrot J."/>
            <person name="Rosling A."/>
        </authorList>
    </citation>
    <scope>NUCLEOTIDE SEQUENCE</scope>
    <source>
        <strain evidence="1">87-6 pot B 2015</strain>
    </source>
</reference>
<protein>
    <submittedName>
        <fullName evidence="1">16373_t:CDS:1</fullName>
    </submittedName>
</protein>
<comment type="caution">
    <text evidence="1">The sequence shown here is derived from an EMBL/GenBank/DDBJ whole genome shotgun (WGS) entry which is preliminary data.</text>
</comment>
<evidence type="ECO:0000313" key="2">
    <source>
        <dbReference type="Proteomes" id="UP000789375"/>
    </source>
</evidence>
<organism evidence="1 2">
    <name type="scientific">Funneliformis mosseae</name>
    <name type="common">Endomycorrhizal fungus</name>
    <name type="synonym">Glomus mosseae</name>
    <dbReference type="NCBI Taxonomy" id="27381"/>
    <lineage>
        <taxon>Eukaryota</taxon>
        <taxon>Fungi</taxon>
        <taxon>Fungi incertae sedis</taxon>
        <taxon>Mucoromycota</taxon>
        <taxon>Glomeromycotina</taxon>
        <taxon>Glomeromycetes</taxon>
        <taxon>Glomerales</taxon>
        <taxon>Glomeraceae</taxon>
        <taxon>Funneliformis</taxon>
    </lineage>
</organism>
<accession>A0A9N9DK08</accession>
<evidence type="ECO:0000313" key="1">
    <source>
        <dbReference type="EMBL" id="CAG8639195.1"/>
    </source>
</evidence>
<keyword evidence="2" id="KW-1185">Reference proteome</keyword>
<sequence>AAAESKQAVLKYKAIQISIYKDLQHHFDFWYPLPEFVPFKKRVKSFKNVIHQDKYISEFC</sequence>